<dbReference type="Pfam" id="PF00149">
    <property type="entry name" value="Metallophos"/>
    <property type="match status" value="1"/>
</dbReference>
<evidence type="ECO:0000313" key="5">
    <source>
        <dbReference type="EMBL" id="CAI7991253.1"/>
    </source>
</evidence>
<dbReference type="InterPro" id="IPR041796">
    <property type="entry name" value="Mre11_N"/>
</dbReference>
<dbReference type="GO" id="GO:0006259">
    <property type="term" value="P:DNA metabolic process"/>
    <property type="evidence" value="ECO:0007669"/>
    <property type="project" value="InterPro"/>
</dbReference>
<dbReference type="PANTHER" id="PTHR30337">
    <property type="entry name" value="COMPONENT OF ATP-DEPENDENT DSDNA EXONUCLEASE"/>
    <property type="match status" value="1"/>
</dbReference>
<dbReference type="Proteomes" id="UP001174909">
    <property type="component" value="Unassembled WGS sequence"/>
</dbReference>
<protein>
    <submittedName>
        <fullName evidence="5">Nuclease SbcCD subunit D</fullName>
    </submittedName>
</protein>
<proteinExistence type="predicted"/>
<evidence type="ECO:0000259" key="4">
    <source>
        <dbReference type="Pfam" id="PF00149"/>
    </source>
</evidence>
<evidence type="ECO:0000313" key="6">
    <source>
        <dbReference type="Proteomes" id="UP001174909"/>
    </source>
</evidence>
<name>A0AA35W182_GEOBA</name>
<dbReference type="InterPro" id="IPR004843">
    <property type="entry name" value="Calcineurin-like_PHP"/>
</dbReference>
<keyword evidence="3" id="KW-0269">Exonuclease</keyword>
<dbReference type="NCBIfam" id="TIGR00619">
    <property type="entry name" value="sbcd"/>
    <property type="match status" value="1"/>
</dbReference>
<feature type="domain" description="Calcineurin-like phosphoesterase" evidence="4">
    <location>
        <begin position="1"/>
        <end position="232"/>
    </location>
</feature>
<dbReference type="InterPro" id="IPR029052">
    <property type="entry name" value="Metallo-depent_PP-like"/>
</dbReference>
<organism evidence="5 6">
    <name type="scientific">Geodia barretti</name>
    <name type="common">Barrett's horny sponge</name>
    <dbReference type="NCBI Taxonomy" id="519541"/>
    <lineage>
        <taxon>Eukaryota</taxon>
        <taxon>Metazoa</taxon>
        <taxon>Porifera</taxon>
        <taxon>Demospongiae</taxon>
        <taxon>Heteroscleromorpha</taxon>
        <taxon>Tetractinellida</taxon>
        <taxon>Astrophorina</taxon>
        <taxon>Geodiidae</taxon>
        <taxon>Geodia</taxon>
    </lineage>
</organism>
<keyword evidence="1" id="KW-0540">Nuclease</keyword>
<sequence>MRILHFSDLHIGVENYGRTDPNTGLSTRLGDFLEALDELVEYALTGDVDVVVLAGDAYKGRDPTQTHQRELARRLLRLSDAGIATFLLPGNHDLPAATGRAHAVEIFSTLQVPHVYVGASLQTYTVPTRAGPLQILAVPWPSRGAMLAREESRGLSIEEIRTETERRMTMAIAGRAQGIDPDEPAILTGHVTVNGATVGSERSMMLGNDHVLNASAVQRPELEYVALGHIHKHQVLRPPGGDGPAVAYSGSLQRVDFSEEADDKGFCLVDIDPRAPQGQRLTDFRFQTIGARPFVTVDAAVPEVEQNPAAFVTRAIARHRVDGAIVRLRVKLSSEQSAKLRDADLRPSLSAAHYVASISREVTDAERRRISVEPTDLQPLAALRMYLESRGFSSERRDHLLERAEELLSSVGTEREQ</sequence>
<keyword evidence="6" id="KW-1185">Reference proteome</keyword>
<dbReference type="Gene3D" id="3.60.21.10">
    <property type="match status" value="1"/>
</dbReference>
<keyword evidence="2" id="KW-0378">Hydrolase</keyword>
<evidence type="ECO:0000256" key="2">
    <source>
        <dbReference type="ARBA" id="ARBA00022801"/>
    </source>
</evidence>
<dbReference type="SUPFAM" id="SSF56300">
    <property type="entry name" value="Metallo-dependent phosphatases"/>
    <property type="match status" value="1"/>
</dbReference>
<evidence type="ECO:0000256" key="1">
    <source>
        <dbReference type="ARBA" id="ARBA00022722"/>
    </source>
</evidence>
<evidence type="ECO:0000256" key="3">
    <source>
        <dbReference type="ARBA" id="ARBA00022839"/>
    </source>
</evidence>
<dbReference type="GO" id="GO:0004519">
    <property type="term" value="F:endonuclease activity"/>
    <property type="evidence" value="ECO:0007669"/>
    <property type="project" value="InterPro"/>
</dbReference>
<comment type="caution">
    <text evidence="5">The sequence shown here is derived from an EMBL/GenBank/DDBJ whole genome shotgun (WGS) entry which is preliminary data.</text>
</comment>
<dbReference type="PANTHER" id="PTHR30337:SF0">
    <property type="entry name" value="NUCLEASE SBCCD SUBUNIT D"/>
    <property type="match status" value="1"/>
</dbReference>
<dbReference type="InterPro" id="IPR050535">
    <property type="entry name" value="DNA_Repair-Maintenance_Comp"/>
</dbReference>
<dbReference type="EMBL" id="CASHTH010000109">
    <property type="protein sequence ID" value="CAI7991253.1"/>
    <property type="molecule type" value="Genomic_DNA"/>
</dbReference>
<dbReference type="AlphaFoldDB" id="A0AA35W182"/>
<gene>
    <name evidence="5" type="ORF">GBAR_LOCUS671</name>
</gene>
<reference evidence="5" key="1">
    <citation type="submission" date="2023-03" db="EMBL/GenBank/DDBJ databases">
        <authorList>
            <person name="Steffen K."/>
            <person name="Cardenas P."/>
        </authorList>
    </citation>
    <scope>NUCLEOTIDE SEQUENCE</scope>
</reference>
<dbReference type="InterPro" id="IPR004593">
    <property type="entry name" value="SbcD"/>
</dbReference>
<accession>A0AA35W182</accession>
<dbReference type="CDD" id="cd00840">
    <property type="entry name" value="MPP_Mre11_N"/>
    <property type="match status" value="1"/>
</dbReference>
<dbReference type="GO" id="GO:0008408">
    <property type="term" value="F:3'-5' exonuclease activity"/>
    <property type="evidence" value="ECO:0007669"/>
    <property type="project" value="InterPro"/>
</dbReference>